<organism evidence="2 3">
    <name type="scientific">Oryzias melastigma</name>
    <name type="common">Marine medaka</name>
    <dbReference type="NCBI Taxonomy" id="30732"/>
    <lineage>
        <taxon>Eukaryota</taxon>
        <taxon>Metazoa</taxon>
        <taxon>Chordata</taxon>
        <taxon>Craniata</taxon>
        <taxon>Vertebrata</taxon>
        <taxon>Euteleostomi</taxon>
        <taxon>Actinopterygii</taxon>
        <taxon>Neopterygii</taxon>
        <taxon>Teleostei</taxon>
        <taxon>Neoteleostei</taxon>
        <taxon>Acanthomorphata</taxon>
        <taxon>Ovalentaria</taxon>
        <taxon>Atherinomorphae</taxon>
        <taxon>Beloniformes</taxon>
        <taxon>Adrianichthyidae</taxon>
        <taxon>Oryziinae</taxon>
        <taxon>Oryzias</taxon>
    </lineage>
</organism>
<dbReference type="Proteomes" id="UP000646548">
    <property type="component" value="Unassembled WGS sequence"/>
</dbReference>
<reference evidence="2" key="1">
    <citation type="journal article" name="BMC Genomics">
        <title>Long-read sequencing and de novo genome assembly of marine medaka (Oryzias melastigma).</title>
        <authorList>
            <person name="Liang P."/>
            <person name="Saqib H.S.A."/>
            <person name="Ni X."/>
            <person name="Shen Y."/>
        </authorList>
    </citation>
    <scope>NUCLEOTIDE SEQUENCE</scope>
    <source>
        <strain evidence="2">Bigg-433</strain>
    </source>
</reference>
<protein>
    <submittedName>
        <fullName evidence="2">Uncharacterized protein</fullName>
    </submittedName>
</protein>
<dbReference type="AlphaFoldDB" id="A0A834F428"/>
<sequence>MSALTCALLPFASALPAVGIRRTRLRHAQQQSQQPGARQVPDPPSGPTPPRTRRHDPTSARAGKDLSSGEPWKEERTVRLLPPCPAEGGSQAEVERGKLCATLRGRGRTRSSGFRVQEASQPLRFVRAGSSGSILPLRRAARLRVQMKEKPRTRLTDPRGAGAVPDESNSSGGGDTTKESRTGEESASAEGWSRGRMLLSTSTPLKRARSHLSDHAR</sequence>
<comment type="caution">
    <text evidence="2">The sequence shown here is derived from an EMBL/GenBank/DDBJ whole genome shotgun (WGS) entry which is preliminary data.</text>
</comment>
<evidence type="ECO:0000313" key="2">
    <source>
        <dbReference type="EMBL" id="KAF6720449.1"/>
    </source>
</evidence>
<feature type="region of interest" description="Disordered" evidence="1">
    <location>
        <begin position="24"/>
        <end position="96"/>
    </location>
</feature>
<dbReference type="EMBL" id="WKFB01000527">
    <property type="protein sequence ID" value="KAF6720449.1"/>
    <property type="molecule type" value="Genomic_DNA"/>
</dbReference>
<feature type="region of interest" description="Disordered" evidence="1">
    <location>
        <begin position="145"/>
        <end position="217"/>
    </location>
</feature>
<evidence type="ECO:0000313" key="3">
    <source>
        <dbReference type="Proteomes" id="UP000646548"/>
    </source>
</evidence>
<proteinExistence type="predicted"/>
<feature type="compositionally biased region" description="Basic and acidic residues" evidence="1">
    <location>
        <begin position="146"/>
        <end position="157"/>
    </location>
</feature>
<accession>A0A834F428</accession>
<name>A0A834F428_ORYME</name>
<evidence type="ECO:0000256" key="1">
    <source>
        <dbReference type="SAM" id="MobiDB-lite"/>
    </source>
</evidence>
<feature type="compositionally biased region" description="Basic and acidic residues" evidence="1">
    <location>
        <begin position="55"/>
        <end position="64"/>
    </location>
</feature>
<feature type="compositionally biased region" description="Pro residues" evidence="1">
    <location>
        <begin position="41"/>
        <end position="50"/>
    </location>
</feature>
<gene>
    <name evidence="2" type="ORF">FQA47_002930</name>
</gene>